<dbReference type="AlphaFoldDB" id="A0AAD0FQF4"/>
<protein>
    <recommendedName>
        <fullName evidence="1">DUF695 domain-containing protein</fullName>
    </recommendedName>
</protein>
<dbReference type="Proteomes" id="UP000234414">
    <property type="component" value="Chromosome"/>
</dbReference>
<organism evidence="2 3">
    <name type="scientific">Stenotrophomonas maltophilia</name>
    <name type="common">Pseudomonas maltophilia</name>
    <name type="synonym">Xanthomonas maltophilia</name>
    <dbReference type="NCBI Taxonomy" id="40324"/>
    <lineage>
        <taxon>Bacteria</taxon>
        <taxon>Pseudomonadati</taxon>
        <taxon>Pseudomonadota</taxon>
        <taxon>Gammaproteobacteria</taxon>
        <taxon>Lysobacterales</taxon>
        <taxon>Lysobacteraceae</taxon>
        <taxon>Stenotrophomonas</taxon>
        <taxon>Stenotrophomonas maltophilia group</taxon>
    </lineage>
</organism>
<gene>
    <name evidence="2" type="ORF">SmaCSM2_21245</name>
</gene>
<name>A0AAD0FQF4_STEMA</name>
<dbReference type="RefSeq" id="WP_101766315.1">
    <property type="nucleotide sequence ID" value="NZ_CP025298.1"/>
</dbReference>
<feature type="domain" description="DUF695" evidence="1">
    <location>
        <begin position="29"/>
        <end position="147"/>
    </location>
</feature>
<sequence>MTLNNHRHLDTRLLTECDAWNGGEGEYMGAPLLIRYRSQLTRNVDLSNHPHLIIAQWSYSEHPSGMPSPDELIAMNNFEAALVDEVERDVLGVLVAVITNAGVRKWVFYAKNAEQFDQRFNTIAIKHPSETSAPEIWFDPGWSHFFQDIVPEDGL</sequence>
<evidence type="ECO:0000313" key="3">
    <source>
        <dbReference type="Proteomes" id="UP000234414"/>
    </source>
</evidence>
<accession>A0AAD0FQF4</accession>
<evidence type="ECO:0000313" key="2">
    <source>
        <dbReference type="EMBL" id="AUI09561.1"/>
    </source>
</evidence>
<dbReference type="Pfam" id="PF05117">
    <property type="entry name" value="DUF695"/>
    <property type="match status" value="1"/>
</dbReference>
<dbReference type="InterPro" id="IPR016097">
    <property type="entry name" value="DUF695"/>
</dbReference>
<reference evidence="2 3" key="1">
    <citation type="submission" date="2017-12" db="EMBL/GenBank/DDBJ databases">
        <title>Complete Genome Sequence of Stenotrophomonas maltophilia CSM2.</title>
        <authorList>
            <person name="Castro-Jaimes S."/>
            <person name="Lopez-Leal G."/>
            <person name="Barberena Jonas C."/>
            <person name="Bustos P."/>
            <person name="Perez-Oseguera A."/>
            <person name="Cevallos M.A."/>
        </authorList>
    </citation>
    <scope>NUCLEOTIDE SEQUENCE [LARGE SCALE GENOMIC DNA]</scope>
    <source>
        <strain evidence="2 3">CSM2</strain>
    </source>
</reference>
<dbReference type="EMBL" id="CP025298">
    <property type="protein sequence ID" value="AUI09561.1"/>
    <property type="molecule type" value="Genomic_DNA"/>
</dbReference>
<proteinExistence type="predicted"/>
<evidence type="ECO:0000259" key="1">
    <source>
        <dbReference type="Pfam" id="PF05117"/>
    </source>
</evidence>